<evidence type="ECO:0000256" key="1">
    <source>
        <dbReference type="ARBA" id="ARBA00004123"/>
    </source>
</evidence>
<dbReference type="GO" id="GO:0042802">
    <property type="term" value="F:identical protein binding"/>
    <property type="evidence" value="ECO:0007669"/>
    <property type="project" value="UniProtKB-ARBA"/>
</dbReference>
<feature type="region of interest" description="Disordered" evidence="10">
    <location>
        <begin position="134"/>
        <end position="181"/>
    </location>
</feature>
<dbReference type="GO" id="GO:0003690">
    <property type="term" value="F:double-stranded DNA binding"/>
    <property type="evidence" value="ECO:0007669"/>
    <property type="project" value="InterPro"/>
</dbReference>
<dbReference type="InterPro" id="IPR020587">
    <property type="entry name" value="RecA_monomer-monomer_interface"/>
</dbReference>
<dbReference type="GO" id="GO:0006312">
    <property type="term" value="P:mitotic recombination"/>
    <property type="evidence" value="ECO:0007669"/>
    <property type="project" value="UniProtKB-ARBA"/>
</dbReference>
<dbReference type="GO" id="GO:0000723">
    <property type="term" value="P:telomere maintenance"/>
    <property type="evidence" value="ECO:0007669"/>
    <property type="project" value="UniProtKB-ARBA"/>
</dbReference>
<evidence type="ECO:0000313" key="14">
    <source>
        <dbReference type="Proteomes" id="UP000663861"/>
    </source>
</evidence>
<dbReference type="GO" id="GO:0140664">
    <property type="term" value="F:ATP-dependent DNA damage sensor activity"/>
    <property type="evidence" value="ECO:0007669"/>
    <property type="project" value="InterPro"/>
</dbReference>
<name>A0A8H2XE50_9AGAM</name>
<dbReference type="SUPFAM" id="SSF52166">
    <property type="entry name" value="Ribosomal protein L4"/>
    <property type="match status" value="1"/>
</dbReference>
<dbReference type="CDD" id="cd19513">
    <property type="entry name" value="Rad51"/>
    <property type="match status" value="1"/>
</dbReference>
<reference evidence="13" key="1">
    <citation type="submission" date="2021-01" db="EMBL/GenBank/DDBJ databases">
        <authorList>
            <person name="Kaushik A."/>
        </authorList>
    </citation>
    <scope>NUCLEOTIDE SEQUENCE</scope>
    <source>
        <strain evidence="13">AG4-RS23</strain>
    </source>
</reference>
<evidence type="ECO:0000256" key="2">
    <source>
        <dbReference type="ARBA" id="ARBA00007095"/>
    </source>
</evidence>
<dbReference type="GO" id="GO:0005840">
    <property type="term" value="C:ribosome"/>
    <property type="evidence" value="ECO:0007669"/>
    <property type="project" value="UniProtKB-KW"/>
</dbReference>
<dbReference type="GO" id="GO:0003697">
    <property type="term" value="F:single-stranded DNA binding"/>
    <property type="evidence" value="ECO:0007669"/>
    <property type="project" value="InterPro"/>
</dbReference>
<dbReference type="Proteomes" id="UP000663861">
    <property type="component" value="Unassembled WGS sequence"/>
</dbReference>
<dbReference type="InterPro" id="IPR011941">
    <property type="entry name" value="DNA_recomb/repair_Rad51"/>
</dbReference>
<dbReference type="NCBIfam" id="TIGR02239">
    <property type="entry name" value="recomb_RAD51"/>
    <property type="match status" value="1"/>
</dbReference>
<dbReference type="SUPFAM" id="SSF47794">
    <property type="entry name" value="Rad51 N-terminal domain-like"/>
    <property type="match status" value="1"/>
</dbReference>
<dbReference type="PROSITE" id="PS50162">
    <property type="entry name" value="RECA_2"/>
    <property type="match status" value="1"/>
</dbReference>
<dbReference type="EMBL" id="CAJMWY010000266">
    <property type="protein sequence ID" value="CAE6424464.1"/>
    <property type="molecule type" value="Genomic_DNA"/>
</dbReference>
<dbReference type="InterPro" id="IPR013005">
    <property type="entry name" value="Ribosomal_uL4-like"/>
</dbReference>
<keyword evidence="6" id="KW-0689">Ribosomal protein</keyword>
<dbReference type="GO" id="GO:1990904">
    <property type="term" value="C:ribonucleoprotein complex"/>
    <property type="evidence" value="ECO:0007669"/>
    <property type="project" value="UniProtKB-KW"/>
</dbReference>
<dbReference type="GO" id="GO:0042148">
    <property type="term" value="P:DNA strand invasion"/>
    <property type="evidence" value="ECO:0007669"/>
    <property type="project" value="TreeGrafter"/>
</dbReference>
<accession>A0A8H2XE50</accession>
<keyword evidence="7" id="KW-0539">Nucleus</keyword>
<evidence type="ECO:0000256" key="9">
    <source>
        <dbReference type="RuleBase" id="RU003422"/>
    </source>
</evidence>
<dbReference type="GO" id="GO:0007131">
    <property type="term" value="P:reciprocal meiotic recombination"/>
    <property type="evidence" value="ECO:0007669"/>
    <property type="project" value="UniProtKB-ARBA"/>
</dbReference>
<dbReference type="InterPro" id="IPR027417">
    <property type="entry name" value="P-loop_NTPase"/>
</dbReference>
<evidence type="ECO:0000256" key="6">
    <source>
        <dbReference type="ARBA" id="ARBA00022980"/>
    </source>
</evidence>
<dbReference type="PANTHER" id="PTHR22942">
    <property type="entry name" value="RECA/RAD51/RADA DNA STRAND-PAIRING FAMILY MEMBER"/>
    <property type="match status" value="1"/>
</dbReference>
<dbReference type="SMART" id="SM00382">
    <property type="entry name" value="AAA"/>
    <property type="match status" value="1"/>
</dbReference>
<dbReference type="InterPro" id="IPR013632">
    <property type="entry name" value="Rad51_C"/>
</dbReference>
<evidence type="ECO:0000256" key="8">
    <source>
        <dbReference type="ARBA" id="ARBA00023274"/>
    </source>
</evidence>
<comment type="subcellular location">
    <subcellularLocation>
        <location evidence="1">Nucleus</location>
    </subcellularLocation>
</comment>
<dbReference type="GO" id="GO:0000730">
    <property type="term" value="P:DNA recombinase assembly"/>
    <property type="evidence" value="ECO:0007669"/>
    <property type="project" value="TreeGrafter"/>
</dbReference>
<dbReference type="FunFam" id="3.40.50.300:FF:000092">
    <property type="entry name" value="DNA repair protein Rad51 homolog"/>
    <property type="match status" value="1"/>
</dbReference>
<dbReference type="HAMAP" id="MF_01328_B">
    <property type="entry name" value="Ribosomal_uL4_B"/>
    <property type="match status" value="1"/>
</dbReference>
<dbReference type="Gene3D" id="1.10.150.20">
    <property type="entry name" value="5' to 3' exonuclease, C-terminal subdomain"/>
    <property type="match status" value="1"/>
</dbReference>
<evidence type="ECO:0000256" key="4">
    <source>
        <dbReference type="ARBA" id="ARBA00022741"/>
    </source>
</evidence>
<evidence type="ECO:0000256" key="3">
    <source>
        <dbReference type="ARBA" id="ARBA00010528"/>
    </source>
</evidence>
<comment type="similarity">
    <text evidence="3">Belongs to the universal ribosomal protein uL4 family.</text>
</comment>
<dbReference type="Gene3D" id="3.40.50.300">
    <property type="entry name" value="P-loop containing nucleotide triphosphate hydrolases"/>
    <property type="match status" value="1"/>
</dbReference>
<dbReference type="GO" id="GO:0000794">
    <property type="term" value="C:condensed nuclear chromosome"/>
    <property type="evidence" value="ECO:0007669"/>
    <property type="project" value="TreeGrafter"/>
</dbReference>
<feature type="domain" description="RecA family profile 2" evidence="12">
    <location>
        <begin position="635"/>
        <end position="697"/>
    </location>
</feature>
<dbReference type="InterPro" id="IPR003593">
    <property type="entry name" value="AAA+_ATPase"/>
</dbReference>
<dbReference type="GO" id="GO:1990426">
    <property type="term" value="P:mitotic recombination-dependent replication fork processing"/>
    <property type="evidence" value="ECO:0007669"/>
    <property type="project" value="InterPro"/>
</dbReference>
<evidence type="ECO:0000256" key="5">
    <source>
        <dbReference type="ARBA" id="ARBA00022840"/>
    </source>
</evidence>
<comment type="caution">
    <text evidence="13">The sequence shown here is derived from an EMBL/GenBank/DDBJ whole genome shotgun (WGS) entry which is preliminary data.</text>
</comment>
<dbReference type="GO" id="GO:0005524">
    <property type="term" value="F:ATP binding"/>
    <property type="evidence" value="ECO:0007669"/>
    <property type="project" value="UniProtKB-KW"/>
</dbReference>
<proteinExistence type="inferred from homology"/>
<dbReference type="Pfam" id="PF00573">
    <property type="entry name" value="Ribosomal_L4"/>
    <property type="match status" value="1"/>
</dbReference>
<comment type="similarity">
    <text evidence="2">Belongs to the RecA family. RAD51 subfamily.</text>
</comment>
<dbReference type="GO" id="GO:0003735">
    <property type="term" value="F:structural constituent of ribosome"/>
    <property type="evidence" value="ECO:0007669"/>
    <property type="project" value="InterPro"/>
</dbReference>
<evidence type="ECO:0000313" key="13">
    <source>
        <dbReference type="EMBL" id="CAE6424464.1"/>
    </source>
</evidence>
<dbReference type="PANTHER" id="PTHR22942:SF39">
    <property type="entry name" value="DNA REPAIR PROTEIN RAD51 HOMOLOG 1"/>
    <property type="match status" value="1"/>
</dbReference>
<dbReference type="InterPro" id="IPR002136">
    <property type="entry name" value="Ribosomal_uL4"/>
</dbReference>
<organism evidence="13 14">
    <name type="scientific">Rhizoctonia solani</name>
    <dbReference type="NCBI Taxonomy" id="456999"/>
    <lineage>
        <taxon>Eukaryota</taxon>
        <taxon>Fungi</taxon>
        <taxon>Dikarya</taxon>
        <taxon>Basidiomycota</taxon>
        <taxon>Agaricomycotina</taxon>
        <taxon>Agaricomycetes</taxon>
        <taxon>Cantharellales</taxon>
        <taxon>Ceratobasidiaceae</taxon>
        <taxon>Rhizoctonia</taxon>
    </lineage>
</organism>
<keyword evidence="8" id="KW-0687">Ribonucleoprotein</keyword>
<dbReference type="Gene3D" id="3.40.1370.10">
    <property type="match status" value="1"/>
</dbReference>
<dbReference type="NCBIfam" id="NF003301">
    <property type="entry name" value="PRK04301.1"/>
    <property type="match status" value="1"/>
</dbReference>
<evidence type="ECO:0008006" key="15">
    <source>
        <dbReference type="Google" id="ProtNLM"/>
    </source>
</evidence>
<dbReference type="GO" id="GO:0000150">
    <property type="term" value="F:DNA strand exchange activity"/>
    <property type="evidence" value="ECO:0007669"/>
    <property type="project" value="InterPro"/>
</dbReference>
<protein>
    <recommendedName>
        <fullName evidence="15">DNA repair protein RAD51 homolog</fullName>
    </recommendedName>
</protein>
<keyword evidence="5 9" id="KW-0067">ATP-binding</keyword>
<dbReference type="GO" id="GO:0070192">
    <property type="term" value="P:chromosome organization involved in meiotic cell cycle"/>
    <property type="evidence" value="ECO:0007669"/>
    <property type="project" value="TreeGrafter"/>
</dbReference>
<evidence type="ECO:0000256" key="7">
    <source>
        <dbReference type="ARBA" id="ARBA00023242"/>
    </source>
</evidence>
<dbReference type="PROSITE" id="PS50163">
    <property type="entry name" value="RECA_3"/>
    <property type="match status" value="1"/>
</dbReference>
<evidence type="ECO:0000256" key="10">
    <source>
        <dbReference type="SAM" id="MobiDB-lite"/>
    </source>
</evidence>
<evidence type="ECO:0000259" key="11">
    <source>
        <dbReference type="PROSITE" id="PS50162"/>
    </source>
</evidence>
<evidence type="ECO:0000259" key="12">
    <source>
        <dbReference type="PROSITE" id="PS50163"/>
    </source>
</evidence>
<dbReference type="AlphaFoldDB" id="A0A8H2XE50"/>
<feature type="domain" description="RecA family profile 1" evidence="11">
    <location>
        <begin position="456"/>
        <end position="627"/>
    </location>
</feature>
<keyword evidence="4 9" id="KW-0547">Nucleotide-binding</keyword>
<dbReference type="GO" id="GO:0006412">
    <property type="term" value="P:translation"/>
    <property type="evidence" value="ECO:0007669"/>
    <property type="project" value="InterPro"/>
</dbReference>
<dbReference type="InterPro" id="IPR010995">
    <property type="entry name" value="DNA_repair_Rad51/TF_NusA_a-hlx"/>
</dbReference>
<dbReference type="FunFam" id="1.10.150.20:FF:000008">
    <property type="entry name" value="DNA repair protein RAD51 homolog"/>
    <property type="match status" value="1"/>
</dbReference>
<dbReference type="InterPro" id="IPR020588">
    <property type="entry name" value="RecA_ATP-bd"/>
</dbReference>
<dbReference type="Pfam" id="PF08423">
    <property type="entry name" value="Rad51"/>
    <property type="match status" value="1"/>
</dbReference>
<gene>
    <name evidence="13" type="ORF">RDB_LOCUS17864</name>
</gene>
<dbReference type="SUPFAM" id="SSF52540">
    <property type="entry name" value="P-loop containing nucleoside triphosphate hydrolases"/>
    <property type="match status" value="1"/>
</dbReference>
<dbReference type="NCBIfam" id="TIGR03953">
    <property type="entry name" value="rplD_bact"/>
    <property type="match status" value="1"/>
</dbReference>
<dbReference type="InterPro" id="IPR023574">
    <property type="entry name" value="Ribosomal_uL4_dom_sf"/>
</dbReference>
<sequence length="698" mass="76388">MLRQIQVSWRGLLGRNNRYIALRHSSSAPVPHEDLVLGDQQDITDPVMEWINSEGEVGPLDIDSIIDAPLQALPIEKKPIYLTMSSLLVRGKSEPRASTLAVPLSQDVFGQNLRRDILHACVVHHLDGLRQGTASTKTRAEVSGSNRKIRPQKGTGRARLGDIRSPSIRGGGTAFGPKPRDFKTLLPRKVRELGMRIALSAKLRDGQLGAVSSLEWPTLKTKSLRTRVGELGWTDRTLFLTGKSQVPEALGLASRNIPSLLCETATNATVYDILRWKRVIMDVEAIEWFERELGPQQKHELIVPLESRESAAAFKIHLTLPSHAPRAKQISGLDRRDLNRATTFTHTPQRKFYSIAMSQEASQRSNGDVGEQEEDMMSGPKVVEALQQFGISAQDCEKLKSAGLYTLEAVAYTPKKNLIAIKGISEQKADRILAETHKIVPLGFVTATEVHNLRAELVCITTGSTQLDTLLGGGIETGSITELFGEFRTGKSQLCHTLAVTCQLPSNMGGGEGKCMYIDTEGGFRPVRLLQVAERLGLDGEEVLQNVAYARAYNADHQNALLVQASALMSQSRFALLIVDSCTNLYRTDFSGRGELSARQAHLGKFLRVLQRLADEFGIAVVITNQVMSSPDAAAGPYAGGAKPIGGNIIAHASTTRLQLKKGRGNTRICKIYDSPCLPESEAQFAIHSYGIGDPEEE</sequence>